<keyword evidence="3" id="KW-1185">Reference proteome</keyword>
<evidence type="ECO:0000256" key="1">
    <source>
        <dbReference type="SAM" id="MobiDB-lite"/>
    </source>
</evidence>
<comment type="caution">
    <text evidence="2">The sequence shown here is derived from an EMBL/GenBank/DDBJ whole genome shotgun (WGS) entry which is preliminary data.</text>
</comment>
<accession>A0A3S5A5Q2</accession>
<sequence length="211" mass="23138">MSKLVVSINLFQICIRQTNYRKLCVLSFLSWHVCTNINIEQKNKSSRKSLATEPASSSILGASEPGSSDELHKPASPDKVVSAETLRSEALEQLYRQLFLPRPGQIFGSPGSLSRLGSISCEDAGQANLDSASASTMRVEESEISGGKVSSKSKEEKSSQLSRDDNLDYILTIVYRIACFVAEGSGPRFPSEKIPEYKCAFLDFAGMMDRL</sequence>
<proteinExistence type="predicted"/>
<dbReference type="EMBL" id="CAAALY010046999">
    <property type="protein sequence ID" value="VEL20552.1"/>
    <property type="molecule type" value="Genomic_DNA"/>
</dbReference>
<dbReference type="Proteomes" id="UP000784294">
    <property type="component" value="Unassembled WGS sequence"/>
</dbReference>
<feature type="region of interest" description="Disordered" evidence="1">
    <location>
        <begin position="130"/>
        <end position="159"/>
    </location>
</feature>
<protein>
    <submittedName>
        <fullName evidence="2">Uncharacterized protein</fullName>
    </submittedName>
</protein>
<feature type="region of interest" description="Disordered" evidence="1">
    <location>
        <begin position="45"/>
        <end position="78"/>
    </location>
</feature>
<organism evidence="2 3">
    <name type="scientific">Protopolystoma xenopodis</name>
    <dbReference type="NCBI Taxonomy" id="117903"/>
    <lineage>
        <taxon>Eukaryota</taxon>
        <taxon>Metazoa</taxon>
        <taxon>Spiralia</taxon>
        <taxon>Lophotrochozoa</taxon>
        <taxon>Platyhelminthes</taxon>
        <taxon>Monogenea</taxon>
        <taxon>Polyopisthocotylea</taxon>
        <taxon>Polystomatidea</taxon>
        <taxon>Polystomatidae</taxon>
        <taxon>Protopolystoma</taxon>
    </lineage>
</organism>
<reference evidence="2" key="1">
    <citation type="submission" date="2018-11" db="EMBL/GenBank/DDBJ databases">
        <authorList>
            <consortium name="Pathogen Informatics"/>
        </authorList>
    </citation>
    <scope>NUCLEOTIDE SEQUENCE</scope>
</reference>
<name>A0A3S5A5Q2_9PLAT</name>
<dbReference type="AlphaFoldDB" id="A0A3S5A5Q2"/>
<evidence type="ECO:0000313" key="2">
    <source>
        <dbReference type="EMBL" id="VEL20552.1"/>
    </source>
</evidence>
<gene>
    <name evidence="2" type="ORF">PXEA_LOCUS13992</name>
</gene>
<evidence type="ECO:0000313" key="3">
    <source>
        <dbReference type="Proteomes" id="UP000784294"/>
    </source>
</evidence>